<dbReference type="Gene3D" id="1.20.1600.10">
    <property type="entry name" value="Outer membrane efflux proteins (OEP)"/>
    <property type="match status" value="1"/>
</dbReference>
<dbReference type="PANTHER" id="PTHR30203">
    <property type="entry name" value="OUTER MEMBRANE CATION EFFLUX PROTEIN"/>
    <property type="match status" value="1"/>
</dbReference>
<feature type="signal peptide" evidence="1">
    <location>
        <begin position="1"/>
        <end position="21"/>
    </location>
</feature>
<dbReference type="EMBL" id="BAABBY010000002">
    <property type="protein sequence ID" value="GAA4199311.1"/>
    <property type="molecule type" value="Genomic_DNA"/>
</dbReference>
<dbReference type="Proteomes" id="UP001501772">
    <property type="component" value="Unassembled WGS sequence"/>
</dbReference>
<comment type="caution">
    <text evidence="2">The sequence shown here is derived from an EMBL/GenBank/DDBJ whole genome shotgun (WGS) entry which is preliminary data.</text>
</comment>
<evidence type="ECO:0000256" key="1">
    <source>
        <dbReference type="SAM" id="SignalP"/>
    </source>
</evidence>
<feature type="chain" id="PRO_5046180939" evidence="1">
    <location>
        <begin position="22"/>
        <end position="421"/>
    </location>
</feature>
<dbReference type="SUPFAM" id="SSF56954">
    <property type="entry name" value="Outer membrane efflux proteins (OEP)"/>
    <property type="match status" value="1"/>
</dbReference>
<sequence length="421" mass="48006">MTRISTLLLLFLVLITRATFAQTDTLSLNLNQAENLFLKNNFDLLVSNYDIDKAKAEIITAKLFENPTLEYENLFYNHETKKFLQTSYAYGQFAGSISQLFKLAGKRNKNIKLAQTGVKLAEYEYFDLLRTLKFELVNTFYKTYFAAQSVKVYQEQISSTDQLLKAYDLQLKTGNVAAKDVIRIKSLLINLKAEQAGLLNELEDNYKDLKILCGINATTSINLMLDQVDHVSPDKIPYSALLDSARANRADLKLAKTDLLYNERNLKLQKAMAIPDIEIGLSYDLKGNYPEKYTGLGIKIPIPLFSRNQGEIKKAQVGITAADLHLKRQEALLENEVFNSYKTALRNEKLYAEIDPTFSTDFNTLISGLIKNFKARNISLIEFLDLYDAYKENTLQLNKVEFERMSSRAELNYVTGSNLFK</sequence>
<evidence type="ECO:0000313" key="3">
    <source>
        <dbReference type="Proteomes" id="UP001501772"/>
    </source>
</evidence>
<protein>
    <submittedName>
        <fullName evidence="2">TolC family protein</fullName>
    </submittedName>
</protein>
<proteinExistence type="predicted"/>
<organism evidence="2 3">
    <name type="scientific">Pedobacter jeongneungensis</name>
    <dbReference type="NCBI Taxonomy" id="947309"/>
    <lineage>
        <taxon>Bacteria</taxon>
        <taxon>Pseudomonadati</taxon>
        <taxon>Bacteroidota</taxon>
        <taxon>Sphingobacteriia</taxon>
        <taxon>Sphingobacteriales</taxon>
        <taxon>Sphingobacteriaceae</taxon>
        <taxon>Pedobacter</taxon>
    </lineage>
</organism>
<keyword evidence="3" id="KW-1185">Reference proteome</keyword>
<dbReference type="PANTHER" id="PTHR30203:SF23">
    <property type="entry name" value="OUTER MEMBRANE EFFLUX PROTEIN"/>
    <property type="match status" value="1"/>
</dbReference>
<gene>
    <name evidence="2" type="ORF">GCM10022289_09440</name>
</gene>
<reference evidence="3" key="1">
    <citation type="journal article" date="2019" name="Int. J. Syst. Evol. Microbiol.">
        <title>The Global Catalogue of Microorganisms (GCM) 10K type strain sequencing project: providing services to taxonomists for standard genome sequencing and annotation.</title>
        <authorList>
            <consortium name="The Broad Institute Genomics Platform"/>
            <consortium name="The Broad Institute Genome Sequencing Center for Infectious Disease"/>
            <person name="Wu L."/>
            <person name="Ma J."/>
        </authorList>
    </citation>
    <scope>NUCLEOTIDE SEQUENCE [LARGE SCALE GENOMIC DNA]</scope>
    <source>
        <strain evidence="3">JCM 17626</strain>
    </source>
</reference>
<dbReference type="InterPro" id="IPR010131">
    <property type="entry name" value="MdtP/NodT-like"/>
</dbReference>
<dbReference type="RefSeq" id="WP_344849870.1">
    <property type="nucleotide sequence ID" value="NZ_BAABBY010000002.1"/>
</dbReference>
<accession>A0ABP8B6Q5</accession>
<name>A0ABP8B6Q5_9SPHI</name>
<keyword evidence="1" id="KW-0732">Signal</keyword>
<evidence type="ECO:0000313" key="2">
    <source>
        <dbReference type="EMBL" id="GAA4199311.1"/>
    </source>
</evidence>